<dbReference type="RefSeq" id="WP_378153182.1">
    <property type="nucleotide sequence ID" value="NZ_JBHSEC010000005.1"/>
</dbReference>
<evidence type="ECO:0000256" key="1">
    <source>
        <dbReference type="ARBA" id="ARBA00004651"/>
    </source>
</evidence>
<feature type="transmembrane region" description="Helical" evidence="6">
    <location>
        <begin position="387"/>
        <end position="405"/>
    </location>
</feature>
<feature type="transmembrane region" description="Helical" evidence="6">
    <location>
        <begin position="182"/>
        <end position="203"/>
    </location>
</feature>
<evidence type="ECO:0000256" key="3">
    <source>
        <dbReference type="ARBA" id="ARBA00022692"/>
    </source>
</evidence>
<feature type="transmembrane region" description="Helical" evidence="6">
    <location>
        <begin position="442"/>
        <end position="462"/>
    </location>
</feature>
<sequence length="507" mass="55929">MSSFFRGTLILMFAVLVTKVFGFIYRIQFMRVAGEEAVGIFNTAYPAFIFFLSLITLGLPIAVAKVIAELEAKGQQNRFSQVMRTSTVLTTAATIVMIPLLVLFIPFLSGELLKEDSTSWTLYLGLATVPIAAASGLIRGYFQGIARIEETAWSQILEQLIRIGLITYMLPYFIATEQPAKTAAIAMFITLLSEAASLLYLWWKYRQAKAKTLKPEQMKNGYYSAKPLLSVAVPSAGSRLFGSFTWFLEPIIFLRALAVSGITAAAATTLYGIISGVLIPLLLFPSFIPFALSVVLVPAVSGAIAAKKKDVMRERIHLALRLSTLTGCFAATLFFVHGEEIAISIFHISKGAEYMTLLAPIFFFYYIQSPLMSILQAMQEARAAMMNSVYGGVGKLAVMFVLASQPGLQETGAVLAIGFGVLVTSFLHIATLRQKKETKTGFRMFVVPYALFILTCYFRPILLPIGTYSLYTDAAITMLMLLAGLIVFRQFKLSDLGQLKKLMRKKF</sequence>
<organism evidence="7 8">
    <name type="scientific">Chungangia koreensis</name>
    <dbReference type="NCBI Taxonomy" id="752657"/>
    <lineage>
        <taxon>Bacteria</taxon>
        <taxon>Bacillati</taxon>
        <taxon>Bacillota</taxon>
        <taxon>Bacilli</taxon>
        <taxon>Lactobacillales</taxon>
        <taxon>Chungangia</taxon>
    </lineage>
</organism>
<feature type="transmembrane region" description="Helical" evidence="6">
    <location>
        <begin position="411"/>
        <end position="430"/>
    </location>
</feature>
<evidence type="ECO:0000313" key="8">
    <source>
        <dbReference type="Proteomes" id="UP001595817"/>
    </source>
</evidence>
<feature type="transmembrane region" description="Helical" evidence="6">
    <location>
        <begin position="318"/>
        <end position="337"/>
    </location>
</feature>
<evidence type="ECO:0000313" key="7">
    <source>
        <dbReference type="EMBL" id="MFC4409919.1"/>
    </source>
</evidence>
<dbReference type="Pfam" id="PF01943">
    <property type="entry name" value="Polysacc_synt"/>
    <property type="match status" value="1"/>
</dbReference>
<reference evidence="8" key="1">
    <citation type="journal article" date="2019" name="Int. J. Syst. Evol. Microbiol.">
        <title>The Global Catalogue of Microorganisms (GCM) 10K type strain sequencing project: providing services to taxonomists for standard genome sequencing and annotation.</title>
        <authorList>
            <consortium name="The Broad Institute Genomics Platform"/>
            <consortium name="The Broad Institute Genome Sequencing Center for Infectious Disease"/>
            <person name="Wu L."/>
            <person name="Ma J."/>
        </authorList>
    </citation>
    <scope>NUCLEOTIDE SEQUENCE [LARGE SCALE GENOMIC DNA]</scope>
    <source>
        <strain evidence="8">CCUG 59778</strain>
    </source>
</reference>
<keyword evidence="3 6" id="KW-0812">Transmembrane</keyword>
<name>A0ABV8X463_9LACT</name>
<proteinExistence type="predicted"/>
<dbReference type="CDD" id="cd13124">
    <property type="entry name" value="MATE_SpoVB_like"/>
    <property type="match status" value="1"/>
</dbReference>
<feature type="transmembrane region" description="Helical" evidence="6">
    <location>
        <begin position="357"/>
        <end position="375"/>
    </location>
</feature>
<dbReference type="PIRSF" id="PIRSF038958">
    <property type="entry name" value="PG_synth_SpoVB"/>
    <property type="match status" value="1"/>
</dbReference>
<evidence type="ECO:0000256" key="2">
    <source>
        <dbReference type="ARBA" id="ARBA00022475"/>
    </source>
</evidence>
<keyword evidence="8" id="KW-1185">Reference proteome</keyword>
<accession>A0ABV8X463</accession>
<comment type="caution">
    <text evidence="7">The sequence shown here is derived from an EMBL/GenBank/DDBJ whole genome shotgun (WGS) entry which is preliminary data.</text>
</comment>
<evidence type="ECO:0000256" key="5">
    <source>
        <dbReference type="ARBA" id="ARBA00023136"/>
    </source>
</evidence>
<keyword evidence="5 6" id="KW-0472">Membrane</keyword>
<protein>
    <submittedName>
        <fullName evidence="7">Oligosaccharide flippase family protein</fullName>
    </submittedName>
</protein>
<evidence type="ECO:0000256" key="6">
    <source>
        <dbReference type="SAM" id="Phobius"/>
    </source>
</evidence>
<dbReference type="EMBL" id="JBHSEC010000005">
    <property type="protein sequence ID" value="MFC4409919.1"/>
    <property type="molecule type" value="Genomic_DNA"/>
</dbReference>
<keyword evidence="4 6" id="KW-1133">Transmembrane helix</keyword>
<comment type="subcellular location">
    <subcellularLocation>
        <location evidence="1">Cell membrane</location>
        <topology evidence="1">Multi-pass membrane protein</topology>
    </subcellularLocation>
</comment>
<gene>
    <name evidence="7" type="ORF">ACFOZY_05640</name>
</gene>
<evidence type="ECO:0000256" key="4">
    <source>
        <dbReference type="ARBA" id="ARBA00022989"/>
    </source>
</evidence>
<dbReference type="InterPro" id="IPR050833">
    <property type="entry name" value="Poly_Biosynth_Transport"/>
</dbReference>
<feature type="transmembrane region" description="Helical" evidence="6">
    <location>
        <begin position="159"/>
        <end position="176"/>
    </location>
</feature>
<dbReference type="PANTHER" id="PTHR30250:SF24">
    <property type="entry name" value="STAGE V SPORULATION PROTEIN B"/>
    <property type="match status" value="1"/>
</dbReference>
<dbReference type="InterPro" id="IPR002797">
    <property type="entry name" value="Polysacc_synth"/>
</dbReference>
<feature type="transmembrane region" description="Helical" evidence="6">
    <location>
        <begin position="46"/>
        <end position="67"/>
    </location>
</feature>
<feature type="transmembrane region" description="Helical" evidence="6">
    <location>
        <begin position="252"/>
        <end position="274"/>
    </location>
</feature>
<dbReference type="InterPro" id="IPR024923">
    <property type="entry name" value="PG_synth_SpoVB"/>
</dbReference>
<feature type="transmembrane region" description="Helical" evidence="6">
    <location>
        <begin position="120"/>
        <end position="138"/>
    </location>
</feature>
<feature type="transmembrane region" description="Helical" evidence="6">
    <location>
        <begin position="286"/>
        <end position="306"/>
    </location>
</feature>
<keyword evidence="2" id="KW-1003">Cell membrane</keyword>
<feature type="transmembrane region" description="Helical" evidence="6">
    <location>
        <begin position="468"/>
        <end position="488"/>
    </location>
</feature>
<dbReference type="Proteomes" id="UP001595817">
    <property type="component" value="Unassembled WGS sequence"/>
</dbReference>
<dbReference type="PANTHER" id="PTHR30250">
    <property type="entry name" value="PST FAMILY PREDICTED COLANIC ACID TRANSPORTER"/>
    <property type="match status" value="1"/>
</dbReference>
<feature type="transmembrane region" description="Helical" evidence="6">
    <location>
        <begin position="88"/>
        <end position="108"/>
    </location>
</feature>